<proteinExistence type="predicted"/>
<dbReference type="Proteomes" id="UP000245921">
    <property type="component" value="Unassembled WGS sequence"/>
</dbReference>
<organism evidence="2 3">
    <name type="scientific">Oceanotoga teriensis</name>
    <dbReference type="NCBI Taxonomy" id="515440"/>
    <lineage>
        <taxon>Bacteria</taxon>
        <taxon>Thermotogati</taxon>
        <taxon>Thermotogota</taxon>
        <taxon>Thermotogae</taxon>
        <taxon>Petrotogales</taxon>
        <taxon>Petrotogaceae</taxon>
        <taxon>Oceanotoga</taxon>
    </lineage>
</organism>
<keyword evidence="3" id="KW-1185">Reference proteome</keyword>
<evidence type="ECO:0000313" key="3">
    <source>
        <dbReference type="Proteomes" id="UP000245921"/>
    </source>
</evidence>
<keyword evidence="1" id="KW-0812">Transmembrane</keyword>
<dbReference type="AlphaFoldDB" id="A0AA45C7M9"/>
<evidence type="ECO:0000256" key="1">
    <source>
        <dbReference type="SAM" id="Phobius"/>
    </source>
</evidence>
<reference evidence="2 3" key="1">
    <citation type="submission" date="2018-05" db="EMBL/GenBank/DDBJ databases">
        <title>Genomic Encyclopedia of Type Strains, Phase IV (KMG-IV): sequencing the most valuable type-strain genomes for metagenomic binning, comparative biology and taxonomic classification.</title>
        <authorList>
            <person name="Goeker M."/>
        </authorList>
    </citation>
    <scope>NUCLEOTIDE SEQUENCE [LARGE SCALE GENOMIC DNA]</scope>
    <source>
        <strain evidence="2 3">DSM 24906</strain>
    </source>
</reference>
<evidence type="ECO:0000313" key="2">
    <source>
        <dbReference type="EMBL" id="PWJ95494.1"/>
    </source>
</evidence>
<dbReference type="RefSeq" id="WP_109604404.1">
    <property type="nucleotide sequence ID" value="NZ_QGGI01000005.1"/>
</dbReference>
<keyword evidence="1" id="KW-1133">Transmembrane helix</keyword>
<protein>
    <recommendedName>
        <fullName evidence="4">Adhesin</fullName>
    </recommendedName>
</protein>
<evidence type="ECO:0008006" key="4">
    <source>
        <dbReference type="Google" id="ProtNLM"/>
    </source>
</evidence>
<comment type="caution">
    <text evidence="2">The sequence shown here is derived from an EMBL/GenBank/DDBJ whole genome shotgun (WGS) entry which is preliminary data.</text>
</comment>
<accession>A0AA45C7M9</accession>
<sequence>MTKKYQYIFRAVIAVLFAILGVFIPSAVFKVIFAFLTIFMLALNFRKFTVFLIIFVAIFFLLPGVSIAVYKSRNFERDFSNFWMYLYNDNEYKKIWKYDFSRVYIPDMEIKSSNQISFRGSAFELVFDEESNKISIPSELTYYYDGNKLIFDSRDYLNAKMKIIIGTKNNDYTSLFVDASYLEMKGSSFSSKYIDLDVVNLKVFNGINSKNIHINSNVVYLTSFFNSDFIDIDGVSVKLNNFLIDSETFNIKSDVLDISGEFYVKKLNFEGTSINFDLKLHETENFYSSGTTINGSLEYLDNWEEDKRSIKLYGEIGDVEIITRKDNKGEFDIRNDKGILINRID</sequence>
<name>A0AA45C7M9_9BACT</name>
<feature type="transmembrane region" description="Helical" evidence="1">
    <location>
        <begin position="48"/>
        <end position="70"/>
    </location>
</feature>
<keyword evidence="1" id="KW-0472">Membrane</keyword>
<feature type="transmembrane region" description="Helical" evidence="1">
    <location>
        <begin position="12"/>
        <end position="42"/>
    </location>
</feature>
<dbReference type="EMBL" id="QGGI01000005">
    <property type="protein sequence ID" value="PWJ95494.1"/>
    <property type="molecule type" value="Genomic_DNA"/>
</dbReference>
<gene>
    <name evidence="2" type="ORF">C7380_105124</name>
</gene>